<evidence type="ECO:0000256" key="4">
    <source>
        <dbReference type="ARBA" id="ARBA00022692"/>
    </source>
</evidence>
<dbReference type="SUPFAM" id="SSF58104">
    <property type="entry name" value="Methyl-accepting chemotaxis protein (MCP) signaling domain"/>
    <property type="match status" value="1"/>
</dbReference>
<dbReference type="InterPro" id="IPR003660">
    <property type="entry name" value="HAMP_dom"/>
</dbReference>
<dbReference type="PANTHER" id="PTHR32089">
    <property type="entry name" value="METHYL-ACCEPTING CHEMOTAXIS PROTEIN MCPB"/>
    <property type="match status" value="1"/>
</dbReference>
<dbReference type="SMART" id="SM00283">
    <property type="entry name" value="MA"/>
    <property type="match status" value="1"/>
</dbReference>
<protein>
    <submittedName>
        <fullName evidence="14">Methyl-accepting chemotaxis protein PctB</fullName>
    </submittedName>
</protein>
<organism evidence="14 15">
    <name type="scientific">Marinobacter zhanjiangensis</name>
    <dbReference type="NCBI Taxonomy" id="578215"/>
    <lineage>
        <taxon>Bacteria</taxon>
        <taxon>Pseudomonadati</taxon>
        <taxon>Pseudomonadota</taxon>
        <taxon>Gammaproteobacteria</taxon>
        <taxon>Pseudomonadales</taxon>
        <taxon>Marinobacteraceae</taxon>
        <taxon>Marinobacter</taxon>
    </lineage>
</organism>
<dbReference type="InterPro" id="IPR004089">
    <property type="entry name" value="MCPsignal_dom"/>
</dbReference>
<evidence type="ECO:0000256" key="10">
    <source>
        <dbReference type="SAM" id="MobiDB-lite"/>
    </source>
</evidence>
<keyword evidence="2" id="KW-1003">Cell membrane</keyword>
<dbReference type="RefSeq" id="WP_189574495.1">
    <property type="nucleotide sequence ID" value="NZ_BMXV01000002.1"/>
</dbReference>
<dbReference type="Pfam" id="PF00015">
    <property type="entry name" value="MCPsignal"/>
    <property type="match status" value="1"/>
</dbReference>
<comment type="caution">
    <text evidence="14">The sequence shown here is derived from an EMBL/GenBank/DDBJ whole genome shotgun (WGS) entry which is preliminary data.</text>
</comment>
<keyword evidence="4 11" id="KW-0812">Transmembrane</keyword>
<evidence type="ECO:0000256" key="11">
    <source>
        <dbReference type="SAM" id="Phobius"/>
    </source>
</evidence>
<reference evidence="15" key="1">
    <citation type="journal article" date="2019" name="Int. J. Syst. Evol. Microbiol.">
        <title>The Global Catalogue of Microorganisms (GCM) 10K type strain sequencing project: providing services to taxonomists for standard genome sequencing and annotation.</title>
        <authorList>
            <consortium name="The Broad Institute Genomics Platform"/>
            <consortium name="The Broad Institute Genome Sequencing Center for Infectious Disease"/>
            <person name="Wu L."/>
            <person name="Ma J."/>
        </authorList>
    </citation>
    <scope>NUCLEOTIDE SEQUENCE [LARGE SCALE GENOMIC DNA]</scope>
    <source>
        <strain evidence="15">KCTC 22280</strain>
    </source>
</reference>
<dbReference type="Proteomes" id="UP000601597">
    <property type="component" value="Unassembled WGS sequence"/>
</dbReference>
<feature type="region of interest" description="Disordered" evidence="10">
    <location>
        <begin position="592"/>
        <end position="611"/>
    </location>
</feature>
<keyword evidence="7 9" id="KW-0807">Transducer</keyword>
<accession>A0ABQ3AVK0</accession>
<keyword evidence="6 11" id="KW-0472">Membrane</keyword>
<dbReference type="PROSITE" id="PS50111">
    <property type="entry name" value="CHEMOTAXIS_TRANSDUC_2"/>
    <property type="match status" value="1"/>
</dbReference>
<evidence type="ECO:0000256" key="3">
    <source>
        <dbReference type="ARBA" id="ARBA00022500"/>
    </source>
</evidence>
<comment type="subcellular location">
    <subcellularLocation>
        <location evidence="1">Cell membrane</location>
        <topology evidence="1">Multi-pass membrane protein</topology>
    </subcellularLocation>
</comment>
<feature type="transmembrane region" description="Helical" evidence="11">
    <location>
        <begin position="278"/>
        <end position="300"/>
    </location>
</feature>
<feature type="domain" description="HAMP" evidence="13">
    <location>
        <begin position="297"/>
        <end position="351"/>
    </location>
</feature>
<name>A0ABQ3AVK0_9GAMM</name>
<evidence type="ECO:0000256" key="6">
    <source>
        <dbReference type="ARBA" id="ARBA00023136"/>
    </source>
</evidence>
<keyword evidence="15" id="KW-1185">Reference proteome</keyword>
<keyword evidence="3" id="KW-0145">Chemotaxis</keyword>
<comment type="similarity">
    <text evidence="8">Belongs to the methyl-accepting chemotaxis (MCP) protein family.</text>
</comment>
<dbReference type="Pfam" id="PF00672">
    <property type="entry name" value="HAMP"/>
    <property type="match status" value="1"/>
</dbReference>
<sequence>MNLSFGQKLLIAFGFLLVLVVGSYAVTGDYRLTSTTSRYVEAMAEDAASQATASIAEWLNTRLRMTEGVAKALESAENDEQARAILESANLGGGFKDVYVGRSDGYMLMRNRKAQQSLPADYDPRTRPWFKLARELGHASITKPYLDASTGEIVLSTLAPVSSGEFQGVAGGDITLNAVDQLLREVNLAETGYAALVDGEGTVLYHPETELMGKPVADFLGQKVEPEGPARTIVIDDTPWRVSFHEIAQARGVDWQLVMFANKDLINAPVREARTTGLLILVIGLVVVLLVLHLGIRVLMRPVYRLNSAMADIASGEADLTRRLKVETRDEFGRLAGSFNDFVANIQDVVRDAQHGTDELHEAVVSLRQTASTSRNSVEGQQQEVDMIATAINEMSAAASEIARNAQQTADASQTADSEARETVDTVSQSREAVERLSAEIGGAAQVIERLGKDVNEITTVLEVIEGVAEQTNLLALNAAIEAARAGEAGRGFAVVADEVRNLAQRTQQSTGEVGAVIERLQSGANEAVRVMEASTRVSSESTEKAQLAMDALDRIASAITSINEMTSQIATASEEQTSVSEELNSSITRIAEKGQEAAAASSDNDSHSNRIDSVASELNSKVKRFRV</sequence>
<evidence type="ECO:0000256" key="8">
    <source>
        <dbReference type="ARBA" id="ARBA00029447"/>
    </source>
</evidence>
<evidence type="ECO:0000256" key="2">
    <source>
        <dbReference type="ARBA" id="ARBA00022475"/>
    </source>
</evidence>
<proteinExistence type="inferred from homology"/>
<dbReference type="CDD" id="cd12912">
    <property type="entry name" value="PDC2_MCP_like"/>
    <property type="match status" value="1"/>
</dbReference>
<dbReference type="CDD" id="cd11386">
    <property type="entry name" value="MCP_signal"/>
    <property type="match status" value="1"/>
</dbReference>
<dbReference type="CDD" id="cd12913">
    <property type="entry name" value="PDC1_MCP_like"/>
    <property type="match status" value="1"/>
</dbReference>
<evidence type="ECO:0000259" key="13">
    <source>
        <dbReference type="PROSITE" id="PS50885"/>
    </source>
</evidence>
<dbReference type="Gene3D" id="1.10.287.950">
    <property type="entry name" value="Methyl-accepting chemotaxis protein"/>
    <property type="match status" value="1"/>
</dbReference>
<evidence type="ECO:0000256" key="7">
    <source>
        <dbReference type="ARBA" id="ARBA00023224"/>
    </source>
</evidence>
<feature type="region of interest" description="Disordered" evidence="10">
    <location>
        <begin position="405"/>
        <end position="429"/>
    </location>
</feature>
<keyword evidence="5 11" id="KW-1133">Transmembrane helix</keyword>
<dbReference type="SUPFAM" id="SSF103190">
    <property type="entry name" value="Sensory domain-like"/>
    <property type="match status" value="1"/>
</dbReference>
<evidence type="ECO:0000313" key="15">
    <source>
        <dbReference type="Proteomes" id="UP000601597"/>
    </source>
</evidence>
<evidence type="ECO:0000313" key="14">
    <source>
        <dbReference type="EMBL" id="GGY67401.1"/>
    </source>
</evidence>
<feature type="domain" description="Methyl-accepting transducer" evidence="12">
    <location>
        <begin position="356"/>
        <end position="592"/>
    </location>
</feature>
<dbReference type="Pfam" id="PF02743">
    <property type="entry name" value="dCache_1"/>
    <property type="match status" value="1"/>
</dbReference>
<dbReference type="SMART" id="SM00304">
    <property type="entry name" value="HAMP"/>
    <property type="match status" value="2"/>
</dbReference>
<gene>
    <name evidence="14" type="primary">pctB</name>
    <name evidence="14" type="ORF">GCM10007071_13000</name>
</gene>
<evidence type="ECO:0000256" key="5">
    <source>
        <dbReference type="ARBA" id="ARBA00022989"/>
    </source>
</evidence>
<dbReference type="Gene3D" id="3.30.450.20">
    <property type="entry name" value="PAS domain"/>
    <property type="match status" value="2"/>
</dbReference>
<dbReference type="PANTHER" id="PTHR32089:SF117">
    <property type="entry name" value="METHYL ACCEPTING SENSORY TRANSDUCER WITH CACHE_1 SMALL MOLECULE BINDING DOMAIN"/>
    <property type="match status" value="1"/>
</dbReference>
<dbReference type="EMBL" id="BMXV01000002">
    <property type="protein sequence ID" value="GGY67401.1"/>
    <property type="molecule type" value="Genomic_DNA"/>
</dbReference>
<dbReference type="PROSITE" id="PS50885">
    <property type="entry name" value="HAMP"/>
    <property type="match status" value="1"/>
</dbReference>
<dbReference type="InterPro" id="IPR033479">
    <property type="entry name" value="dCache_1"/>
</dbReference>
<evidence type="ECO:0000259" key="12">
    <source>
        <dbReference type="PROSITE" id="PS50111"/>
    </source>
</evidence>
<feature type="compositionally biased region" description="Low complexity" evidence="10">
    <location>
        <begin position="406"/>
        <end position="417"/>
    </location>
</feature>
<dbReference type="InterPro" id="IPR029151">
    <property type="entry name" value="Sensor-like_sf"/>
</dbReference>
<dbReference type="CDD" id="cd06225">
    <property type="entry name" value="HAMP"/>
    <property type="match status" value="1"/>
</dbReference>
<evidence type="ECO:0000256" key="1">
    <source>
        <dbReference type="ARBA" id="ARBA00004651"/>
    </source>
</evidence>
<evidence type="ECO:0000256" key="9">
    <source>
        <dbReference type="PROSITE-ProRule" id="PRU00284"/>
    </source>
</evidence>